<dbReference type="RefSeq" id="WP_066056888.1">
    <property type="nucleotide sequence ID" value="NZ_JBHUNF010000002.1"/>
</dbReference>
<feature type="region of interest" description="Disordered" evidence="2">
    <location>
        <begin position="311"/>
        <end position="352"/>
    </location>
</feature>
<gene>
    <name evidence="4" type="ORF">ACFSUQ_03390</name>
</gene>
<keyword evidence="5" id="KW-1185">Reference proteome</keyword>
<proteinExistence type="predicted"/>
<organism evidence="4 5">
    <name type="scientific">Gulosibacter bifidus</name>
    <dbReference type="NCBI Taxonomy" id="272239"/>
    <lineage>
        <taxon>Bacteria</taxon>
        <taxon>Bacillati</taxon>
        <taxon>Actinomycetota</taxon>
        <taxon>Actinomycetes</taxon>
        <taxon>Micrococcales</taxon>
        <taxon>Microbacteriaceae</taxon>
        <taxon>Gulosibacter</taxon>
    </lineage>
</organism>
<dbReference type="Proteomes" id="UP001597453">
    <property type="component" value="Unassembled WGS sequence"/>
</dbReference>
<keyword evidence="1" id="KW-0175">Coiled coil</keyword>
<evidence type="ECO:0000313" key="4">
    <source>
        <dbReference type="EMBL" id="MFD2674344.1"/>
    </source>
</evidence>
<reference evidence="5" key="1">
    <citation type="journal article" date="2019" name="Int. J. Syst. Evol. Microbiol.">
        <title>The Global Catalogue of Microorganisms (GCM) 10K type strain sequencing project: providing services to taxonomists for standard genome sequencing and annotation.</title>
        <authorList>
            <consortium name="The Broad Institute Genomics Platform"/>
            <consortium name="The Broad Institute Genome Sequencing Center for Infectious Disease"/>
            <person name="Wu L."/>
            <person name="Ma J."/>
        </authorList>
    </citation>
    <scope>NUCLEOTIDE SEQUENCE [LARGE SCALE GENOMIC DNA]</scope>
    <source>
        <strain evidence="5">TISTR 1511</strain>
    </source>
</reference>
<accession>A0ABW5RHR5</accession>
<feature type="transmembrane region" description="Helical" evidence="3">
    <location>
        <begin position="227"/>
        <end position="260"/>
    </location>
</feature>
<evidence type="ECO:0000256" key="2">
    <source>
        <dbReference type="SAM" id="MobiDB-lite"/>
    </source>
</evidence>
<feature type="coiled-coil region" evidence="1">
    <location>
        <begin position="76"/>
        <end position="121"/>
    </location>
</feature>
<evidence type="ECO:0000313" key="5">
    <source>
        <dbReference type="Proteomes" id="UP001597453"/>
    </source>
</evidence>
<protein>
    <submittedName>
        <fullName evidence="4">Uncharacterized protein</fullName>
    </submittedName>
</protein>
<comment type="caution">
    <text evidence="4">The sequence shown here is derived from an EMBL/GenBank/DDBJ whole genome shotgun (WGS) entry which is preliminary data.</text>
</comment>
<name>A0ABW5RHR5_9MICO</name>
<keyword evidence="3" id="KW-1133">Transmembrane helix</keyword>
<evidence type="ECO:0000256" key="3">
    <source>
        <dbReference type="SAM" id="Phobius"/>
    </source>
</evidence>
<keyword evidence="3" id="KW-0472">Membrane</keyword>
<evidence type="ECO:0000256" key="1">
    <source>
        <dbReference type="SAM" id="Coils"/>
    </source>
</evidence>
<feature type="transmembrane region" description="Helical" evidence="3">
    <location>
        <begin position="6"/>
        <end position="28"/>
    </location>
</feature>
<keyword evidence="3" id="KW-0812">Transmembrane</keyword>
<dbReference type="EMBL" id="JBHUNF010000002">
    <property type="protein sequence ID" value="MFD2674344.1"/>
    <property type="molecule type" value="Genomic_DNA"/>
</dbReference>
<sequence length="443" mass="47358">MQEFGGASGIAIALVVLVTVGIYVPTVIRERKLRHSERNALRLQQTIRAMAEASEAPGVIELEANTRTVRARRRELAQAQKLEVAAQREQARVEAEQRAAAAKLELERVAQEEREAKLREDVWRAAAAAREAELKHERMMAQEREAAMADATARQEAAARARAAAAVATAREAQFAATGKTAADRWANGASGSPRAIERRLTAEQPVIGVQGETAARRRRGRLASTGVGASGIIVAIVGLIIAIPFVLIAGIVVAAAAAWMLHRINEVWLATQRDTTVAEVDTLLTEPVAETAPVATAAPFTAIELDEPAAAEPEPAPGTWTPVPLPKPLYLDHEVPTESPDPDGPGGGDRFDEHLAQLLREEAIRSTEALRAAQQQVPAIGDRGGNRAEAEADQLNAERIRPITVSSDSTWAKMGDIAAIANADSASDLTDLNAVLARRRAS</sequence>